<dbReference type="Proteomes" id="UP000515126">
    <property type="component" value="Unplaced"/>
</dbReference>
<organism evidence="5 6">
    <name type="scientific">Mus caroli</name>
    <name type="common">Ryukyu mouse</name>
    <name type="synonym">Ricefield mouse</name>
    <dbReference type="NCBI Taxonomy" id="10089"/>
    <lineage>
        <taxon>Eukaryota</taxon>
        <taxon>Metazoa</taxon>
        <taxon>Chordata</taxon>
        <taxon>Craniata</taxon>
        <taxon>Vertebrata</taxon>
        <taxon>Euteleostomi</taxon>
        <taxon>Mammalia</taxon>
        <taxon>Eutheria</taxon>
        <taxon>Euarchontoglires</taxon>
        <taxon>Glires</taxon>
        <taxon>Rodentia</taxon>
        <taxon>Myomorpha</taxon>
        <taxon>Muroidea</taxon>
        <taxon>Muridae</taxon>
        <taxon>Murinae</taxon>
        <taxon>Mus</taxon>
        <taxon>Mus</taxon>
    </lineage>
</organism>
<dbReference type="KEGG" id="mcal:110288473"/>
<gene>
    <name evidence="6" type="primary">LOC110288473</name>
</gene>
<evidence type="ECO:0000313" key="5">
    <source>
        <dbReference type="Proteomes" id="UP000515126"/>
    </source>
</evidence>
<dbReference type="AlphaFoldDB" id="A0A6P5P6G7"/>
<keyword evidence="5" id="KW-1185">Reference proteome</keyword>
<dbReference type="GO" id="GO:0004866">
    <property type="term" value="F:endopeptidase inhibitor activity"/>
    <property type="evidence" value="ECO:0007669"/>
    <property type="project" value="TreeGrafter"/>
</dbReference>
<evidence type="ECO:0000313" key="6">
    <source>
        <dbReference type="RefSeq" id="XP_021010470.1"/>
    </source>
</evidence>
<evidence type="ECO:0000256" key="4">
    <source>
        <dbReference type="ARBA" id="ARBA00022729"/>
    </source>
</evidence>
<reference evidence="6" key="1">
    <citation type="submission" date="2025-08" db="UniProtKB">
        <authorList>
            <consortium name="RefSeq"/>
        </authorList>
    </citation>
    <scope>IDENTIFICATION</scope>
</reference>
<dbReference type="Pfam" id="PF15621">
    <property type="entry name" value="PROL5-SMR"/>
    <property type="match status" value="1"/>
</dbReference>
<name>A0A6P5P6G7_MUSCR</name>
<comment type="function">
    <text evidence="1">May play a role in protection or detoxification.</text>
</comment>
<comment type="subcellular location">
    <subcellularLocation>
        <location evidence="2">Secreted</location>
    </subcellularLocation>
</comment>
<dbReference type="GO" id="GO:0005615">
    <property type="term" value="C:extracellular space"/>
    <property type="evidence" value="ECO:0007669"/>
    <property type="project" value="TreeGrafter"/>
</dbReference>
<dbReference type="GeneID" id="110288473"/>
<proteinExistence type="predicted"/>
<dbReference type="PANTHER" id="PTHR14179:SF14">
    <property type="entry name" value="SUBMAXILLARY GLAND ANDROGEN REGULATED PROTEIN 2 LIKE-RELATED"/>
    <property type="match status" value="1"/>
</dbReference>
<evidence type="ECO:0000256" key="1">
    <source>
        <dbReference type="ARBA" id="ARBA00004061"/>
    </source>
</evidence>
<protein>
    <submittedName>
        <fullName evidence="6">LOW QUALITY PROTEIN: submaxillary gland androgen-regulated protein 2-like</fullName>
    </submittedName>
</protein>
<dbReference type="GO" id="GO:0051930">
    <property type="term" value="P:regulation of sensory perception of pain"/>
    <property type="evidence" value="ECO:0007669"/>
    <property type="project" value="TreeGrafter"/>
</dbReference>
<dbReference type="PANTHER" id="PTHR14179">
    <property type="entry name" value="SMR1-RELATED"/>
    <property type="match status" value="1"/>
</dbReference>
<evidence type="ECO:0000256" key="3">
    <source>
        <dbReference type="ARBA" id="ARBA00022525"/>
    </source>
</evidence>
<accession>A0A6P5P6G7</accession>
<dbReference type="InterPro" id="IPR026288">
    <property type="entry name" value="SMR-like"/>
</dbReference>
<evidence type="ECO:0000256" key="2">
    <source>
        <dbReference type="ARBA" id="ARBA00004613"/>
    </source>
</evidence>
<keyword evidence="4" id="KW-0732">Signal</keyword>
<sequence>MATQKTLLISRTPRPVIVNLWSSQVFWGYRKLKPLHLVFSLWVFIGCFLSGECYRGHRGQHYPTRPVAPSTPPFHLYLQPDRNPVQIVQPGNIPIFMFEQPYSVPLPSLYLGIEFEKLISTIEFDYPYKTIPPLSYTSKQSYFNCSQKKSNAKPAANISITPAIAPKFTESF</sequence>
<keyword evidence="3" id="KW-0964">Secreted</keyword>
<dbReference type="RefSeq" id="XP_021010470.1">
    <property type="nucleotide sequence ID" value="XM_021154811.1"/>
</dbReference>